<dbReference type="EMBL" id="CP071462">
    <property type="protein sequence ID" value="QSW99259.1"/>
    <property type="molecule type" value="Genomic_DNA"/>
</dbReference>
<reference evidence="1 2" key="1">
    <citation type="submission" date="2021-03" db="EMBL/GenBank/DDBJ databases">
        <title>Haloterrigena longa sp. nov. and Haloterrigena limicola sp. nov., extremely halophilic archaea isolated from a salt lake.</title>
        <authorList>
            <person name="Henglin C."/>
        </authorList>
    </citation>
    <scope>NUCLEOTIDE SEQUENCE [LARGE SCALE GENOMIC DNA]</scope>
    <source>
        <strain evidence="1 2">KZCA68</strain>
    </source>
</reference>
<dbReference type="AlphaFoldDB" id="A0A8A2VB28"/>
<dbReference type="RefSeq" id="WP_207288867.1">
    <property type="nucleotide sequence ID" value="NZ_CP071462.1"/>
</dbReference>
<keyword evidence="2" id="KW-1185">Reference proteome</keyword>
<proteinExistence type="predicted"/>
<protein>
    <submittedName>
        <fullName evidence="1">Uncharacterized protein</fullName>
    </submittedName>
</protein>
<dbReference type="Proteomes" id="UP000663203">
    <property type="component" value="Chromosome"/>
</dbReference>
<evidence type="ECO:0000313" key="1">
    <source>
        <dbReference type="EMBL" id="QSW99259.1"/>
    </source>
</evidence>
<sequence>MAYQLRCDSCNLERECGDWPDANRDASDHEAAYPDHWVSIHEVQEA</sequence>
<organism evidence="1 2">
    <name type="scientific">Haloterrigena alkaliphila</name>
    <dbReference type="NCBI Taxonomy" id="2816475"/>
    <lineage>
        <taxon>Archaea</taxon>
        <taxon>Methanobacteriati</taxon>
        <taxon>Methanobacteriota</taxon>
        <taxon>Stenosarchaea group</taxon>
        <taxon>Halobacteria</taxon>
        <taxon>Halobacteriales</taxon>
        <taxon>Natrialbaceae</taxon>
        <taxon>Haloterrigena</taxon>
    </lineage>
</organism>
<name>A0A8A2VB28_9EURY</name>
<evidence type="ECO:0000313" key="2">
    <source>
        <dbReference type="Proteomes" id="UP000663203"/>
    </source>
</evidence>
<dbReference type="KEGG" id="hakz:J0X25_18085"/>
<dbReference type="GeneID" id="63189256"/>
<gene>
    <name evidence="1" type="ORF">J0X25_18085</name>
</gene>
<accession>A0A8A2VB28</accession>